<dbReference type="Pfam" id="PF13692">
    <property type="entry name" value="Glyco_trans_1_4"/>
    <property type="match status" value="1"/>
</dbReference>
<proteinExistence type="predicted"/>
<name>A0A7W6HH59_9HYPH</name>
<evidence type="ECO:0000313" key="2">
    <source>
        <dbReference type="Proteomes" id="UP000588647"/>
    </source>
</evidence>
<dbReference type="SUPFAM" id="SSF53756">
    <property type="entry name" value="UDP-Glycosyltransferase/glycogen phosphorylase"/>
    <property type="match status" value="1"/>
</dbReference>
<organism evidence="1 2">
    <name type="scientific">Aurantimonas endophytica</name>
    <dbReference type="NCBI Taxonomy" id="1522175"/>
    <lineage>
        <taxon>Bacteria</taxon>
        <taxon>Pseudomonadati</taxon>
        <taxon>Pseudomonadota</taxon>
        <taxon>Alphaproteobacteria</taxon>
        <taxon>Hyphomicrobiales</taxon>
        <taxon>Aurantimonadaceae</taxon>
        <taxon>Aurantimonas</taxon>
    </lineage>
</organism>
<accession>A0A7W6HH59</accession>
<dbReference type="RefSeq" id="WP_183210396.1">
    <property type="nucleotide sequence ID" value="NZ_JAAAMM010000005.1"/>
</dbReference>
<evidence type="ECO:0000313" key="1">
    <source>
        <dbReference type="EMBL" id="MBB4004828.1"/>
    </source>
</evidence>
<comment type="caution">
    <text evidence="1">The sequence shown here is derived from an EMBL/GenBank/DDBJ whole genome shotgun (WGS) entry which is preliminary data.</text>
</comment>
<dbReference type="EMBL" id="JACIEM010000005">
    <property type="protein sequence ID" value="MBB4004828.1"/>
    <property type="molecule type" value="Genomic_DNA"/>
</dbReference>
<dbReference type="AlphaFoldDB" id="A0A7W6HH59"/>
<dbReference type="GO" id="GO:0016740">
    <property type="term" value="F:transferase activity"/>
    <property type="evidence" value="ECO:0007669"/>
    <property type="project" value="UniProtKB-KW"/>
</dbReference>
<dbReference type="Gene3D" id="3.40.50.2000">
    <property type="entry name" value="Glycogen Phosphorylase B"/>
    <property type="match status" value="2"/>
</dbReference>
<keyword evidence="1" id="KW-0808">Transferase</keyword>
<sequence>MSGDSVPPGARDVTTASIDGGSARIMLVTARPGTSPPGGREMLGRLNRGILQELFGERLVVMELEKPEQGGQSLTLALRGHIDGLTPAVIAAVLRDIERERVGLVFLDGSNLGALAAAIKAEAPGVSVCTFFHNVEARFFWGSLKQRRSPRALAVLVANYLAERKAVRHSDTLIALTARDSRKLKRLYGRAATHISAMAIDEPVATRGIAAGEGPPYALFVGGTFYANRAGIAWFAEHVAPRTGMKTCVVGHGFEAYRQGLESPGKVEVIGGVDDLRQWYRGAQVVIAPIFDGSGMKTKVAEALMYGKKIVGTPEAFAGYEAVAAQAGWQCRTADEFVAALAEAEALDLPGFDPALRALFDAQFSRDAARTRMAAILGLPVMERAVP</sequence>
<reference evidence="1 2" key="1">
    <citation type="submission" date="2020-08" db="EMBL/GenBank/DDBJ databases">
        <title>Genomic Encyclopedia of Type Strains, Phase IV (KMG-IV): sequencing the most valuable type-strain genomes for metagenomic binning, comparative biology and taxonomic classification.</title>
        <authorList>
            <person name="Goeker M."/>
        </authorList>
    </citation>
    <scope>NUCLEOTIDE SEQUENCE [LARGE SCALE GENOMIC DNA]</scope>
    <source>
        <strain evidence="1 2">DSM 103570</strain>
    </source>
</reference>
<dbReference type="Proteomes" id="UP000588647">
    <property type="component" value="Unassembled WGS sequence"/>
</dbReference>
<keyword evidence="2" id="KW-1185">Reference proteome</keyword>
<gene>
    <name evidence="1" type="ORF">GGR03_003923</name>
</gene>
<protein>
    <submittedName>
        <fullName evidence="1">Glycosyltransferase involved in cell wall biosynthesis</fullName>
    </submittedName>
</protein>